<gene>
    <name evidence="6" type="ORF">NUH88_03735</name>
</gene>
<keyword evidence="1" id="KW-0805">Transcription regulation</keyword>
<dbReference type="InterPro" id="IPR036390">
    <property type="entry name" value="WH_DNA-bd_sf"/>
</dbReference>
<evidence type="ECO:0000256" key="2">
    <source>
        <dbReference type="ARBA" id="ARBA00023125"/>
    </source>
</evidence>
<evidence type="ECO:0000259" key="4">
    <source>
        <dbReference type="PROSITE" id="PS51077"/>
    </source>
</evidence>
<feature type="domain" description="HTH iclR-type" evidence="4">
    <location>
        <begin position="16"/>
        <end position="78"/>
    </location>
</feature>
<dbReference type="Gene3D" id="1.10.10.10">
    <property type="entry name" value="Winged helix-like DNA-binding domain superfamily/Winged helix DNA-binding domain"/>
    <property type="match status" value="1"/>
</dbReference>
<dbReference type="Proteomes" id="UP001060336">
    <property type="component" value="Chromosome"/>
</dbReference>
<dbReference type="FunFam" id="1.10.10.10:FF:000056">
    <property type="entry name" value="IclR family transcriptional regulator"/>
    <property type="match status" value="1"/>
</dbReference>
<dbReference type="PROSITE" id="PS51078">
    <property type="entry name" value="ICLR_ED"/>
    <property type="match status" value="1"/>
</dbReference>
<evidence type="ECO:0000256" key="3">
    <source>
        <dbReference type="ARBA" id="ARBA00023163"/>
    </source>
</evidence>
<dbReference type="PANTHER" id="PTHR30136:SF24">
    <property type="entry name" value="HTH-TYPE TRANSCRIPTIONAL REPRESSOR ALLR"/>
    <property type="match status" value="1"/>
</dbReference>
<dbReference type="KEGG" id="naci:NUH88_03735"/>
<dbReference type="Pfam" id="PF09339">
    <property type="entry name" value="HTH_IclR"/>
    <property type="match status" value="1"/>
</dbReference>
<dbReference type="InterPro" id="IPR036388">
    <property type="entry name" value="WH-like_DNA-bd_sf"/>
</dbReference>
<dbReference type="InterPro" id="IPR029016">
    <property type="entry name" value="GAF-like_dom_sf"/>
</dbReference>
<dbReference type="SUPFAM" id="SSF46785">
    <property type="entry name" value="Winged helix' DNA-binding domain"/>
    <property type="match status" value="1"/>
</dbReference>
<dbReference type="GO" id="GO:0003677">
    <property type="term" value="F:DNA binding"/>
    <property type="evidence" value="ECO:0007669"/>
    <property type="project" value="UniProtKB-KW"/>
</dbReference>
<dbReference type="EMBL" id="CP102480">
    <property type="protein sequence ID" value="UUX50817.1"/>
    <property type="molecule type" value="Genomic_DNA"/>
</dbReference>
<dbReference type="InterPro" id="IPR014757">
    <property type="entry name" value="Tscrpt_reg_IclR_C"/>
</dbReference>
<reference evidence="6" key="1">
    <citation type="submission" date="2022-08" db="EMBL/GenBank/DDBJ databases">
        <title>Nisaea acidiphila sp. nov., isolated from a marine algal debris and emended description of the genus Nisaea Urios et al. 2008.</title>
        <authorList>
            <person name="Kwon K."/>
        </authorList>
    </citation>
    <scope>NUCLEOTIDE SEQUENCE</scope>
    <source>
        <strain evidence="6">MEBiC11861</strain>
    </source>
</reference>
<name>A0A9J7AWJ6_9PROT</name>
<dbReference type="SMART" id="SM00346">
    <property type="entry name" value="HTH_ICLR"/>
    <property type="match status" value="1"/>
</dbReference>
<keyword evidence="3" id="KW-0804">Transcription</keyword>
<keyword evidence="2" id="KW-0238">DNA-binding</keyword>
<dbReference type="Pfam" id="PF01614">
    <property type="entry name" value="IclR_C"/>
    <property type="match status" value="1"/>
</dbReference>
<accession>A0A9J7AWJ6</accession>
<organism evidence="6 7">
    <name type="scientific">Nisaea acidiphila</name>
    <dbReference type="NCBI Taxonomy" id="1862145"/>
    <lineage>
        <taxon>Bacteria</taxon>
        <taxon>Pseudomonadati</taxon>
        <taxon>Pseudomonadota</taxon>
        <taxon>Alphaproteobacteria</taxon>
        <taxon>Rhodospirillales</taxon>
        <taxon>Thalassobaculaceae</taxon>
        <taxon>Nisaea</taxon>
    </lineage>
</organism>
<dbReference type="InterPro" id="IPR005471">
    <property type="entry name" value="Tscrpt_reg_IclR_N"/>
</dbReference>
<dbReference type="GO" id="GO:0045892">
    <property type="term" value="P:negative regulation of DNA-templated transcription"/>
    <property type="evidence" value="ECO:0007669"/>
    <property type="project" value="TreeGrafter"/>
</dbReference>
<evidence type="ECO:0000313" key="7">
    <source>
        <dbReference type="Proteomes" id="UP001060336"/>
    </source>
</evidence>
<evidence type="ECO:0000313" key="6">
    <source>
        <dbReference type="EMBL" id="UUX50817.1"/>
    </source>
</evidence>
<dbReference type="RefSeq" id="WP_257770055.1">
    <property type="nucleotide sequence ID" value="NZ_CP102480.1"/>
</dbReference>
<keyword evidence="7" id="KW-1185">Reference proteome</keyword>
<dbReference type="SUPFAM" id="SSF55781">
    <property type="entry name" value="GAF domain-like"/>
    <property type="match status" value="1"/>
</dbReference>
<evidence type="ECO:0000256" key="1">
    <source>
        <dbReference type="ARBA" id="ARBA00023015"/>
    </source>
</evidence>
<evidence type="ECO:0000259" key="5">
    <source>
        <dbReference type="PROSITE" id="PS51078"/>
    </source>
</evidence>
<dbReference type="AlphaFoldDB" id="A0A9J7AWJ6"/>
<proteinExistence type="predicted"/>
<sequence>MTALPKRSDAERSGQIQSVARAISVLNALAADEDGMTLTEIAHTVTLPPSTVHRLLTTLQQERYVRFDTERGAWQIGVQCFAVGNAFLRTRDLVAITRPYMRRLMEESGETVNLAVRDHDEMVYLAQVECREMMRAFAKPGARVPIAGSAVGKTLLARLHMDEVSKLLARVGAEHRTRRTIDALPRMEAELDRVRQVEFAIDNEEHSVGLRCVASAVFGHHSEPLAAISISGPTARITDDRIDKLGKIVTSVAKEATAALGGIWPKTAT</sequence>
<dbReference type="PANTHER" id="PTHR30136">
    <property type="entry name" value="HELIX-TURN-HELIX TRANSCRIPTIONAL REGULATOR, ICLR FAMILY"/>
    <property type="match status" value="1"/>
</dbReference>
<dbReference type="GO" id="GO:0003700">
    <property type="term" value="F:DNA-binding transcription factor activity"/>
    <property type="evidence" value="ECO:0007669"/>
    <property type="project" value="TreeGrafter"/>
</dbReference>
<dbReference type="PROSITE" id="PS51077">
    <property type="entry name" value="HTH_ICLR"/>
    <property type="match status" value="1"/>
</dbReference>
<feature type="domain" description="IclR-ED" evidence="5">
    <location>
        <begin position="79"/>
        <end position="262"/>
    </location>
</feature>
<dbReference type="Gene3D" id="3.30.450.40">
    <property type="match status" value="1"/>
</dbReference>
<dbReference type="InterPro" id="IPR050707">
    <property type="entry name" value="HTH_MetabolicPath_Reg"/>
</dbReference>
<protein>
    <submittedName>
        <fullName evidence="6">Helix-turn-helix domain-containing protein</fullName>
    </submittedName>
</protein>